<sequence length="30" mass="3423">MNFDSICFTSTQMFDFGCSLISIKDLTSNR</sequence>
<reference evidence="1" key="1">
    <citation type="submission" date="2014-09" db="EMBL/GenBank/DDBJ databases">
        <authorList>
            <person name="Magalhaes I.L.F."/>
            <person name="Oliveira U."/>
            <person name="Santos F.R."/>
            <person name="Vidigal T.H.D.A."/>
            <person name="Brescovit A.D."/>
            <person name="Santos A.J."/>
        </authorList>
    </citation>
    <scope>NUCLEOTIDE SEQUENCE</scope>
    <source>
        <tissue evidence="1">Shoot tissue taken approximately 20 cm above the soil surface</tissue>
    </source>
</reference>
<reference evidence="1" key="2">
    <citation type="journal article" date="2015" name="Data Brief">
        <title>Shoot transcriptome of the giant reed, Arundo donax.</title>
        <authorList>
            <person name="Barrero R.A."/>
            <person name="Guerrero F.D."/>
            <person name="Moolhuijzen P."/>
            <person name="Goolsby J.A."/>
            <person name="Tidwell J."/>
            <person name="Bellgard S.E."/>
            <person name="Bellgard M.I."/>
        </authorList>
    </citation>
    <scope>NUCLEOTIDE SEQUENCE</scope>
    <source>
        <tissue evidence="1">Shoot tissue taken approximately 20 cm above the soil surface</tissue>
    </source>
</reference>
<organism evidence="1">
    <name type="scientific">Arundo donax</name>
    <name type="common">Giant reed</name>
    <name type="synonym">Donax arundinaceus</name>
    <dbReference type="NCBI Taxonomy" id="35708"/>
    <lineage>
        <taxon>Eukaryota</taxon>
        <taxon>Viridiplantae</taxon>
        <taxon>Streptophyta</taxon>
        <taxon>Embryophyta</taxon>
        <taxon>Tracheophyta</taxon>
        <taxon>Spermatophyta</taxon>
        <taxon>Magnoliopsida</taxon>
        <taxon>Liliopsida</taxon>
        <taxon>Poales</taxon>
        <taxon>Poaceae</taxon>
        <taxon>PACMAD clade</taxon>
        <taxon>Arundinoideae</taxon>
        <taxon>Arundineae</taxon>
        <taxon>Arundo</taxon>
    </lineage>
</organism>
<protein>
    <submittedName>
        <fullName evidence="1">Uncharacterized protein</fullName>
    </submittedName>
</protein>
<proteinExistence type="predicted"/>
<accession>A0A0A9AJB4</accession>
<name>A0A0A9AJB4_ARUDO</name>
<dbReference type="AlphaFoldDB" id="A0A0A9AJB4"/>
<evidence type="ECO:0000313" key="1">
    <source>
        <dbReference type="EMBL" id="JAD51789.1"/>
    </source>
</evidence>
<dbReference type="EMBL" id="GBRH01246106">
    <property type="protein sequence ID" value="JAD51789.1"/>
    <property type="molecule type" value="Transcribed_RNA"/>
</dbReference>